<evidence type="ECO:0000256" key="4">
    <source>
        <dbReference type="ARBA" id="ARBA00023163"/>
    </source>
</evidence>
<keyword evidence="3 5" id="KW-0238">DNA-binding</keyword>
<feature type="DNA-binding region" description="H-T-H motif" evidence="5">
    <location>
        <begin position="26"/>
        <end position="45"/>
    </location>
</feature>
<dbReference type="RefSeq" id="WP_171651885.1">
    <property type="nucleotide sequence ID" value="NZ_WHOD01000049.1"/>
</dbReference>
<dbReference type="EMBL" id="WHOD01000049">
    <property type="protein sequence ID" value="NOU93696.1"/>
    <property type="molecule type" value="Genomic_DNA"/>
</dbReference>
<evidence type="ECO:0000256" key="2">
    <source>
        <dbReference type="ARBA" id="ARBA00023015"/>
    </source>
</evidence>
<dbReference type="InterPro" id="IPR050109">
    <property type="entry name" value="HTH-type_TetR-like_transc_reg"/>
</dbReference>
<evidence type="ECO:0000256" key="5">
    <source>
        <dbReference type="PROSITE-ProRule" id="PRU00335"/>
    </source>
</evidence>
<dbReference type="InterPro" id="IPR001647">
    <property type="entry name" value="HTH_TetR"/>
</dbReference>
<dbReference type="GO" id="GO:0000976">
    <property type="term" value="F:transcription cis-regulatory region binding"/>
    <property type="evidence" value="ECO:0007669"/>
    <property type="project" value="TreeGrafter"/>
</dbReference>
<evidence type="ECO:0000313" key="7">
    <source>
        <dbReference type="EMBL" id="NOU93696.1"/>
    </source>
</evidence>
<evidence type="ECO:0000313" key="8">
    <source>
        <dbReference type="Proteomes" id="UP000641588"/>
    </source>
</evidence>
<comment type="caution">
    <text evidence="7">The sequence shown here is derived from an EMBL/GenBank/DDBJ whole genome shotgun (WGS) entry which is preliminary data.</text>
</comment>
<dbReference type="PANTHER" id="PTHR30055:SF175">
    <property type="entry name" value="HTH-TYPE TRANSCRIPTIONAL REPRESSOR KSTR2"/>
    <property type="match status" value="1"/>
</dbReference>
<evidence type="ECO:0000256" key="1">
    <source>
        <dbReference type="ARBA" id="ARBA00022491"/>
    </source>
</evidence>
<dbReference type="AlphaFoldDB" id="A0A972JZK2"/>
<dbReference type="GO" id="GO:0003700">
    <property type="term" value="F:DNA-binding transcription factor activity"/>
    <property type="evidence" value="ECO:0007669"/>
    <property type="project" value="TreeGrafter"/>
</dbReference>
<sequence length="191" mass="21589">MDDVNHSRIVRGAAELFNAKGYRRTTLSELALQLGMSKKTLYVYFSGKEEIAEEVLKQTMQVIAFKVTETTGRQGNPLLVLGEVFAAIKQELIKLNPVFLEDIQKYMPALWKRVEDFRADQLKFIEGLLNQAQQTGLIRDMNPKLVSSIMMQSIQTFVRPDFASKHGVALVDVADTLFSLFTTGLQTKNNE</sequence>
<keyword evidence="4" id="KW-0804">Transcription</keyword>
<evidence type="ECO:0000259" key="6">
    <source>
        <dbReference type="PROSITE" id="PS50977"/>
    </source>
</evidence>
<dbReference type="InterPro" id="IPR009057">
    <property type="entry name" value="Homeodomain-like_sf"/>
</dbReference>
<organism evidence="7 8">
    <name type="scientific">Paenibacillus foliorum</name>
    <dbReference type="NCBI Taxonomy" id="2654974"/>
    <lineage>
        <taxon>Bacteria</taxon>
        <taxon>Bacillati</taxon>
        <taxon>Bacillota</taxon>
        <taxon>Bacilli</taxon>
        <taxon>Bacillales</taxon>
        <taxon>Paenibacillaceae</taxon>
        <taxon>Paenibacillus</taxon>
    </lineage>
</organism>
<dbReference type="SUPFAM" id="SSF46689">
    <property type="entry name" value="Homeodomain-like"/>
    <property type="match status" value="1"/>
</dbReference>
<dbReference type="PROSITE" id="PS50977">
    <property type="entry name" value="HTH_TETR_2"/>
    <property type="match status" value="1"/>
</dbReference>
<evidence type="ECO:0000256" key="3">
    <source>
        <dbReference type="ARBA" id="ARBA00023125"/>
    </source>
</evidence>
<gene>
    <name evidence="7" type="ORF">GC093_10740</name>
</gene>
<feature type="domain" description="HTH tetR-type" evidence="6">
    <location>
        <begin position="3"/>
        <end position="63"/>
    </location>
</feature>
<keyword evidence="2" id="KW-0805">Transcription regulation</keyword>
<dbReference type="Gene3D" id="1.10.10.60">
    <property type="entry name" value="Homeodomain-like"/>
    <property type="match status" value="1"/>
</dbReference>
<protein>
    <submittedName>
        <fullName evidence="7">TetR family transcriptional regulator</fullName>
    </submittedName>
</protein>
<reference evidence="7" key="1">
    <citation type="submission" date="2019-10" db="EMBL/GenBank/DDBJ databases">
        <title>Description of Paenibacillus glebae sp. nov.</title>
        <authorList>
            <person name="Carlier A."/>
            <person name="Qi S."/>
        </authorList>
    </citation>
    <scope>NUCLEOTIDE SEQUENCE</scope>
    <source>
        <strain evidence="7">LMG 31456</strain>
    </source>
</reference>
<proteinExistence type="predicted"/>
<dbReference type="Gene3D" id="1.10.357.10">
    <property type="entry name" value="Tetracycline Repressor, domain 2"/>
    <property type="match status" value="1"/>
</dbReference>
<dbReference type="SUPFAM" id="SSF48498">
    <property type="entry name" value="Tetracyclin repressor-like, C-terminal domain"/>
    <property type="match status" value="1"/>
</dbReference>
<dbReference type="Proteomes" id="UP000641588">
    <property type="component" value="Unassembled WGS sequence"/>
</dbReference>
<accession>A0A972JZK2</accession>
<dbReference type="InterPro" id="IPR036271">
    <property type="entry name" value="Tet_transcr_reg_TetR-rel_C_sf"/>
</dbReference>
<keyword evidence="8" id="KW-1185">Reference proteome</keyword>
<name>A0A972JZK2_9BACL</name>
<dbReference type="Pfam" id="PF00440">
    <property type="entry name" value="TetR_N"/>
    <property type="match status" value="1"/>
</dbReference>
<keyword evidence="1" id="KW-0678">Repressor</keyword>
<dbReference type="PRINTS" id="PR00455">
    <property type="entry name" value="HTHTETR"/>
</dbReference>
<dbReference type="PANTHER" id="PTHR30055">
    <property type="entry name" value="HTH-TYPE TRANSCRIPTIONAL REGULATOR RUTR"/>
    <property type="match status" value="1"/>
</dbReference>